<dbReference type="InterPro" id="IPR024862">
    <property type="entry name" value="TRPV"/>
</dbReference>
<name>A0A820GB50_9BILA</name>
<evidence type="ECO:0000313" key="11">
    <source>
        <dbReference type="EMBL" id="CAF4275529.1"/>
    </source>
</evidence>
<keyword evidence="6" id="KW-0677">Repeat</keyword>
<reference evidence="11" key="1">
    <citation type="submission" date="2021-02" db="EMBL/GenBank/DDBJ databases">
        <authorList>
            <person name="Nowell W R."/>
        </authorList>
    </citation>
    <scope>NUCLEOTIDE SEQUENCE</scope>
</reference>
<evidence type="ECO:0000256" key="1">
    <source>
        <dbReference type="ARBA" id="ARBA00004651"/>
    </source>
</evidence>
<keyword evidence="4" id="KW-0109">Calcium transport</keyword>
<keyword evidence="7" id="KW-0106">Calcium</keyword>
<dbReference type="InterPro" id="IPR002110">
    <property type="entry name" value="Ankyrin_rpt"/>
</dbReference>
<dbReference type="AlphaFoldDB" id="A0A820GB50"/>
<evidence type="ECO:0000256" key="2">
    <source>
        <dbReference type="ARBA" id="ARBA00022448"/>
    </source>
</evidence>
<dbReference type="GO" id="GO:0098703">
    <property type="term" value="P:calcium ion import across plasma membrane"/>
    <property type="evidence" value="ECO:0007669"/>
    <property type="project" value="TreeGrafter"/>
</dbReference>
<keyword evidence="3" id="KW-1003">Cell membrane</keyword>
<keyword evidence="5" id="KW-0107">Calcium channel</keyword>
<dbReference type="Pfam" id="PF00023">
    <property type="entry name" value="Ank"/>
    <property type="match status" value="1"/>
</dbReference>
<dbReference type="GO" id="GO:0005886">
    <property type="term" value="C:plasma membrane"/>
    <property type="evidence" value="ECO:0007669"/>
    <property type="project" value="UniProtKB-SubCell"/>
</dbReference>
<evidence type="ECO:0000256" key="4">
    <source>
        <dbReference type="ARBA" id="ARBA00022568"/>
    </source>
</evidence>
<comment type="subcellular location">
    <subcellularLocation>
        <location evidence="1">Cell membrane</location>
        <topology evidence="1">Multi-pass membrane protein</topology>
    </subcellularLocation>
</comment>
<dbReference type="EMBL" id="CAJOBE010027003">
    <property type="protein sequence ID" value="CAF4275529.1"/>
    <property type="molecule type" value="Genomic_DNA"/>
</dbReference>
<feature type="repeat" description="ANK" evidence="10">
    <location>
        <begin position="137"/>
        <end position="169"/>
    </location>
</feature>
<proteinExistence type="predicted"/>
<comment type="caution">
    <text evidence="11">The sequence shown here is derived from an EMBL/GenBank/DDBJ whole genome shotgun (WGS) entry which is preliminary data.</text>
</comment>
<dbReference type="GO" id="GO:0005262">
    <property type="term" value="F:calcium channel activity"/>
    <property type="evidence" value="ECO:0007669"/>
    <property type="project" value="UniProtKB-KW"/>
</dbReference>
<evidence type="ECO:0000256" key="7">
    <source>
        <dbReference type="ARBA" id="ARBA00022837"/>
    </source>
</evidence>
<keyword evidence="3" id="KW-0472">Membrane</keyword>
<dbReference type="InterPro" id="IPR036770">
    <property type="entry name" value="Ankyrin_rpt-contain_sf"/>
</dbReference>
<gene>
    <name evidence="11" type="ORF">FNK824_LOCUS39681</name>
</gene>
<dbReference type="PROSITE" id="PS50297">
    <property type="entry name" value="ANK_REP_REGION"/>
    <property type="match status" value="1"/>
</dbReference>
<accession>A0A820GB50</accession>
<dbReference type="SUPFAM" id="SSF48403">
    <property type="entry name" value="Ankyrin repeat"/>
    <property type="match status" value="1"/>
</dbReference>
<keyword evidence="8" id="KW-0406">Ion transport</keyword>
<dbReference type="PANTHER" id="PTHR10582">
    <property type="entry name" value="TRANSIENT RECEPTOR POTENTIAL ION CHANNEL PROTEIN"/>
    <property type="match status" value="1"/>
</dbReference>
<dbReference type="Gene3D" id="1.25.40.20">
    <property type="entry name" value="Ankyrin repeat-containing domain"/>
    <property type="match status" value="1"/>
</dbReference>
<sequence>SEVEQQTELMYKDNTIWTAVFYADKTAINNLVDIDPDIIHTRGAVGECPIHMLFLYGSDAHLEIARDLIIRFPFIVTQIYNKPIYYGENILHIAIVKRYTTMVEWLLSNEHLESYRQQLLTATATGDFFKIGRPSYYGETPLGFACCTNQWDMVEILLKYGADMDAVSKEENIEC</sequence>
<keyword evidence="9" id="KW-0407">Ion channel</keyword>
<dbReference type="PANTHER" id="PTHR10582:SF2">
    <property type="entry name" value="INACTIVE"/>
    <property type="match status" value="1"/>
</dbReference>
<keyword evidence="10" id="KW-0040">ANK repeat</keyword>
<evidence type="ECO:0000256" key="8">
    <source>
        <dbReference type="ARBA" id="ARBA00023065"/>
    </source>
</evidence>
<feature type="non-terminal residue" evidence="11">
    <location>
        <position position="1"/>
    </location>
</feature>
<organism evidence="11 12">
    <name type="scientific">Rotaria sordida</name>
    <dbReference type="NCBI Taxonomy" id="392033"/>
    <lineage>
        <taxon>Eukaryota</taxon>
        <taxon>Metazoa</taxon>
        <taxon>Spiralia</taxon>
        <taxon>Gnathifera</taxon>
        <taxon>Rotifera</taxon>
        <taxon>Eurotatoria</taxon>
        <taxon>Bdelloidea</taxon>
        <taxon>Philodinida</taxon>
        <taxon>Philodinidae</taxon>
        <taxon>Rotaria</taxon>
    </lineage>
</organism>
<evidence type="ECO:0000313" key="12">
    <source>
        <dbReference type="Proteomes" id="UP000663874"/>
    </source>
</evidence>
<keyword evidence="2" id="KW-0813">Transport</keyword>
<dbReference type="SMART" id="SM00248">
    <property type="entry name" value="ANK"/>
    <property type="match status" value="2"/>
</dbReference>
<evidence type="ECO:0000256" key="10">
    <source>
        <dbReference type="PROSITE-ProRule" id="PRU00023"/>
    </source>
</evidence>
<dbReference type="PROSITE" id="PS50088">
    <property type="entry name" value="ANK_REPEAT"/>
    <property type="match status" value="1"/>
</dbReference>
<evidence type="ECO:0000256" key="9">
    <source>
        <dbReference type="ARBA" id="ARBA00023303"/>
    </source>
</evidence>
<protein>
    <submittedName>
        <fullName evidence="11">Uncharacterized protein</fullName>
    </submittedName>
</protein>
<dbReference type="Proteomes" id="UP000663874">
    <property type="component" value="Unassembled WGS sequence"/>
</dbReference>
<evidence type="ECO:0000256" key="6">
    <source>
        <dbReference type="ARBA" id="ARBA00022737"/>
    </source>
</evidence>
<evidence type="ECO:0000256" key="3">
    <source>
        <dbReference type="ARBA" id="ARBA00022475"/>
    </source>
</evidence>
<evidence type="ECO:0000256" key="5">
    <source>
        <dbReference type="ARBA" id="ARBA00022673"/>
    </source>
</evidence>